<gene>
    <name evidence="7" type="primary">intA</name>
    <name evidence="7" type="ORF">GCM10011354_24860</name>
</gene>
<feature type="region of interest" description="Disordered" evidence="5">
    <location>
        <begin position="136"/>
        <end position="155"/>
    </location>
</feature>
<keyword evidence="8" id="KW-1185">Reference proteome</keyword>
<evidence type="ECO:0000313" key="8">
    <source>
        <dbReference type="Proteomes" id="UP000650511"/>
    </source>
</evidence>
<dbReference type="EMBL" id="BMHA01000009">
    <property type="protein sequence ID" value="GGI07592.1"/>
    <property type="molecule type" value="Genomic_DNA"/>
</dbReference>
<evidence type="ECO:0000256" key="4">
    <source>
        <dbReference type="ARBA" id="ARBA00023172"/>
    </source>
</evidence>
<keyword evidence="4" id="KW-0233">DNA recombination</keyword>
<evidence type="ECO:0000256" key="5">
    <source>
        <dbReference type="SAM" id="MobiDB-lite"/>
    </source>
</evidence>
<dbReference type="InterPro" id="IPR013762">
    <property type="entry name" value="Integrase-like_cat_sf"/>
</dbReference>
<dbReference type="AlphaFoldDB" id="A0A8J3ABM0"/>
<protein>
    <submittedName>
        <fullName evidence="7">Site-specific integrase</fullName>
    </submittedName>
</protein>
<dbReference type="SUPFAM" id="SSF56349">
    <property type="entry name" value="DNA breaking-rejoining enzymes"/>
    <property type="match status" value="1"/>
</dbReference>
<dbReference type="InterPro" id="IPR002104">
    <property type="entry name" value="Integrase_catalytic"/>
</dbReference>
<sequence length="366" mass="40574">MSIRRRANGYQARLMIDGRPYAATLPTREEARDWERIMRARAVTGMLPRRITVRDYATHWIVGYETSPTNTRVFHEVNLARIVEALGATRVSEVTPSDITRLINGLIADRSAAFAERVYRTASALFASAAADGLCPNGSPVRSKKHRPRRQRDHQPVLERHHARQVLAALTGWQRDTALVQLALGARFGEIAGLTRHDVDLAAGVLHIRRRFSAHSNTVRATKNHRRRTLELPRLIMPTLERRIAVVGATPELPPLADRELDARPFDGLWLLQTSTGRPPSLTSFNRALAEACADTGSPRVSSHGLRHTYVSWMIDEGHSADKIAFWIGDTPQTVRLVYAHMLEASSAPAAAAMHAALGGFDLPNG</sequence>
<evidence type="ECO:0000256" key="1">
    <source>
        <dbReference type="ARBA" id="ARBA00008857"/>
    </source>
</evidence>
<evidence type="ECO:0000259" key="6">
    <source>
        <dbReference type="PROSITE" id="PS51898"/>
    </source>
</evidence>
<evidence type="ECO:0000313" key="7">
    <source>
        <dbReference type="EMBL" id="GGI07592.1"/>
    </source>
</evidence>
<feature type="compositionally biased region" description="Basic residues" evidence="5">
    <location>
        <begin position="142"/>
        <end position="152"/>
    </location>
</feature>
<dbReference type="RefSeq" id="WP_165403731.1">
    <property type="nucleotide sequence ID" value="NZ_BMHA01000009.1"/>
</dbReference>
<accession>A0A8J3ABM0</accession>
<dbReference type="PANTHER" id="PTHR30629">
    <property type="entry name" value="PROPHAGE INTEGRASE"/>
    <property type="match status" value="1"/>
</dbReference>
<dbReference type="InterPro" id="IPR050808">
    <property type="entry name" value="Phage_Integrase"/>
</dbReference>
<reference evidence="7" key="2">
    <citation type="submission" date="2020-09" db="EMBL/GenBank/DDBJ databases">
        <authorList>
            <person name="Sun Q."/>
            <person name="Zhou Y."/>
        </authorList>
    </citation>
    <scope>NUCLEOTIDE SEQUENCE</scope>
    <source>
        <strain evidence="7">CGMCC 1.14988</strain>
    </source>
</reference>
<dbReference type="InterPro" id="IPR011010">
    <property type="entry name" value="DNA_brk_join_enz"/>
</dbReference>
<comment type="caution">
    <text evidence="7">The sequence shown here is derived from an EMBL/GenBank/DDBJ whole genome shotgun (WGS) entry which is preliminary data.</text>
</comment>
<dbReference type="Gene3D" id="1.10.150.130">
    <property type="match status" value="1"/>
</dbReference>
<keyword evidence="3" id="KW-0238">DNA-binding</keyword>
<keyword evidence="2" id="KW-0229">DNA integration</keyword>
<dbReference type="GO" id="GO:0003677">
    <property type="term" value="F:DNA binding"/>
    <property type="evidence" value="ECO:0007669"/>
    <property type="project" value="UniProtKB-KW"/>
</dbReference>
<dbReference type="PROSITE" id="PS51898">
    <property type="entry name" value="TYR_RECOMBINASE"/>
    <property type="match status" value="1"/>
</dbReference>
<dbReference type="Pfam" id="PF00589">
    <property type="entry name" value="Phage_integrase"/>
    <property type="match status" value="1"/>
</dbReference>
<evidence type="ECO:0000256" key="2">
    <source>
        <dbReference type="ARBA" id="ARBA00022908"/>
    </source>
</evidence>
<dbReference type="Gene3D" id="1.10.443.10">
    <property type="entry name" value="Intergrase catalytic core"/>
    <property type="match status" value="1"/>
</dbReference>
<comment type="similarity">
    <text evidence="1">Belongs to the 'phage' integrase family.</text>
</comment>
<dbReference type="Proteomes" id="UP000650511">
    <property type="component" value="Unassembled WGS sequence"/>
</dbReference>
<dbReference type="GO" id="GO:0006310">
    <property type="term" value="P:DNA recombination"/>
    <property type="evidence" value="ECO:0007669"/>
    <property type="project" value="UniProtKB-KW"/>
</dbReference>
<name>A0A8J3ABM0_9ACTN</name>
<reference evidence="7" key="1">
    <citation type="journal article" date="2014" name="Int. J. Syst. Evol. Microbiol.">
        <title>Complete genome sequence of Corynebacterium casei LMG S-19264T (=DSM 44701T), isolated from a smear-ripened cheese.</title>
        <authorList>
            <consortium name="US DOE Joint Genome Institute (JGI-PGF)"/>
            <person name="Walter F."/>
            <person name="Albersmeier A."/>
            <person name="Kalinowski J."/>
            <person name="Ruckert C."/>
        </authorList>
    </citation>
    <scope>NUCLEOTIDE SEQUENCE</scope>
    <source>
        <strain evidence="7">CGMCC 1.14988</strain>
    </source>
</reference>
<evidence type="ECO:0000256" key="3">
    <source>
        <dbReference type="ARBA" id="ARBA00023125"/>
    </source>
</evidence>
<proteinExistence type="inferred from homology"/>
<organism evidence="7 8">
    <name type="scientific">Egicoccus halophilus</name>
    <dbReference type="NCBI Taxonomy" id="1670830"/>
    <lineage>
        <taxon>Bacteria</taxon>
        <taxon>Bacillati</taxon>
        <taxon>Actinomycetota</taxon>
        <taxon>Nitriliruptoria</taxon>
        <taxon>Egicoccales</taxon>
        <taxon>Egicoccaceae</taxon>
        <taxon>Egicoccus</taxon>
    </lineage>
</organism>
<dbReference type="PANTHER" id="PTHR30629:SF2">
    <property type="entry name" value="PROPHAGE INTEGRASE INTS-RELATED"/>
    <property type="match status" value="1"/>
</dbReference>
<feature type="domain" description="Tyr recombinase" evidence="6">
    <location>
        <begin position="153"/>
        <end position="354"/>
    </location>
</feature>
<dbReference type="InterPro" id="IPR010998">
    <property type="entry name" value="Integrase_recombinase_N"/>
</dbReference>
<dbReference type="GO" id="GO:0015074">
    <property type="term" value="P:DNA integration"/>
    <property type="evidence" value="ECO:0007669"/>
    <property type="project" value="UniProtKB-KW"/>
</dbReference>